<evidence type="ECO:0000256" key="2">
    <source>
        <dbReference type="SAM" id="Phobius"/>
    </source>
</evidence>
<evidence type="ECO:0000259" key="3">
    <source>
        <dbReference type="Pfam" id="PF20684"/>
    </source>
</evidence>
<feature type="domain" description="Rhodopsin" evidence="3">
    <location>
        <begin position="48"/>
        <end position="290"/>
    </location>
</feature>
<feature type="compositionally biased region" description="Gly residues" evidence="1">
    <location>
        <begin position="304"/>
        <end position="314"/>
    </location>
</feature>
<accession>A0ABR0M046</accession>
<feature type="transmembrane region" description="Helical" evidence="2">
    <location>
        <begin position="29"/>
        <end position="52"/>
    </location>
</feature>
<keyword evidence="2" id="KW-1133">Transmembrane helix</keyword>
<feature type="transmembrane region" description="Helical" evidence="2">
    <location>
        <begin position="119"/>
        <end position="140"/>
    </location>
</feature>
<keyword evidence="2" id="KW-0812">Transmembrane</keyword>
<organism evidence="4 5">
    <name type="scientific">Cryomyces antarcticus</name>
    <dbReference type="NCBI Taxonomy" id="329879"/>
    <lineage>
        <taxon>Eukaryota</taxon>
        <taxon>Fungi</taxon>
        <taxon>Dikarya</taxon>
        <taxon>Ascomycota</taxon>
        <taxon>Pezizomycotina</taxon>
        <taxon>Dothideomycetes</taxon>
        <taxon>Dothideomycetes incertae sedis</taxon>
        <taxon>Cryomyces</taxon>
    </lineage>
</organism>
<feature type="transmembrane region" description="Helical" evidence="2">
    <location>
        <begin position="64"/>
        <end position="82"/>
    </location>
</feature>
<dbReference type="InterPro" id="IPR049326">
    <property type="entry name" value="Rhodopsin_dom_fungi"/>
</dbReference>
<protein>
    <recommendedName>
        <fullName evidence="3">Rhodopsin domain-containing protein</fullName>
    </recommendedName>
</protein>
<dbReference type="PANTHER" id="PTHR39614">
    <property type="entry name" value="INTEGRAL MEMBRANE PROTEIN"/>
    <property type="match status" value="1"/>
</dbReference>
<feature type="region of interest" description="Disordered" evidence="1">
    <location>
        <begin position="297"/>
        <end position="400"/>
    </location>
</feature>
<dbReference type="Proteomes" id="UP001357485">
    <property type="component" value="Unassembled WGS sequence"/>
</dbReference>
<dbReference type="Pfam" id="PF20684">
    <property type="entry name" value="Fung_rhodopsin"/>
    <property type="match status" value="1"/>
</dbReference>
<keyword evidence="5" id="KW-1185">Reference proteome</keyword>
<sequence>MSDTASPSPIATPDILLPLEVITPTDRGGLLTVITALFLSFVLVFFLLRLCIRLKARGSWRHDDNYLSAATVFSVIQSAVVFDQVSRGFGRSADLIDPVDLAYIRKMHLLGRAAYASDVLYIFTLFLSKCVMVFLFLRLMPGRSHRIATWATVAASAAWAVVSILLITVNCDPLHPALRLTSGCADLFVRWEVIGILDIITEIAFFLSSIYLVARLQMSFKIKGIVILAFSFTDVLATSVVAASALRLHYLSLSIASANPTLTAVSAAVWTQIELDYSIMASTISCLGPFMSPSSREAWPVPGSGSGSGSGGSSGQQRATRGGAEYAPSSVGSASGARAKDKSAQTSVTEVPAPSPTHTPPMEMDETAHEPPTTERATSASHDSDGSSDRLSGESGHSRLMMIEKKVVWTLEHSRLDAGGCA</sequence>
<feature type="transmembrane region" description="Helical" evidence="2">
    <location>
        <begin position="147"/>
        <end position="169"/>
    </location>
</feature>
<feature type="transmembrane region" description="Helical" evidence="2">
    <location>
        <begin position="225"/>
        <end position="246"/>
    </location>
</feature>
<evidence type="ECO:0000313" key="5">
    <source>
        <dbReference type="Proteomes" id="UP001357485"/>
    </source>
</evidence>
<keyword evidence="2" id="KW-0472">Membrane</keyword>
<name>A0ABR0M046_9PEZI</name>
<proteinExistence type="predicted"/>
<feature type="transmembrane region" description="Helical" evidence="2">
    <location>
        <begin position="189"/>
        <end position="213"/>
    </location>
</feature>
<reference evidence="4 5" key="1">
    <citation type="submission" date="2023-08" db="EMBL/GenBank/DDBJ databases">
        <title>Black Yeasts Isolated from many extreme environments.</title>
        <authorList>
            <person name="Coleine C."/>
            <person name="Stajich J.E."/>
            <person name="Selbmann L."/>
        </authorList>
    </citation>
    <scope>NUCLEOTIDE SEQUENCE [LARGE SCALE GENOMIC DNA]</scope>
    <source>
        <strain evidence="4 5">CCFEE 536</strain>
    </source>
</reference>
<feature type="compositionally biased region" description="Basic and acidic residues" evidence="1">
    <location>
        <begin position="382"/>
        <end position="392"/>
    </location>
</feature>
<evidence type="ECO:0000256" key="1">
    <source>
        <dbReference type="SAM" id="MobiDB-lite"/>
    </source>
</evidence>
<evidence type="ECO:0000313" key="4">
    <source>
        <dbReference type="EMBL" id="KAK5257564.1"/>
    </source>
</evidence>
<dbReference type="EMBL" id="JAVRRA010008211">
    <property type="protein sequence ID" value="KAK5257564.1"/>
    <property type="molecule type" value="Genomic_DNA"/>
</dbReference>
<gene>
    <name evidence="4" type="ORF">LTR16_000249</name>
</gene>
<dbReference type="PANTHER" id="PTHR39614:SF2">
    <property type="entry name" value="INTEGRAL MEMBRANE PROTEIN"/>
    <property type="match status" value="1"/>
</dbReference>
<comment type="caution">
    <text evidence="4">The sequence shown here is derived from an EMBL/GenBank/DDBJ whole genome shotgun (WGS) entry which is preliminary data.</text>
</comment>